<dbReference type="EMBL" id="JANCPR020000071">
    <property type="protein sequence ID" value="MDJ1138012.1"/>
    <property type="molecule type" value="Genomic_DNA"/>
</dbReference>
<organism evidence="3 4">
    <name type="scientific">Streptomyces iconiensis</name>
    <dbReference type="NCBI Taxonomy" id="1384038"/>
    <lineage>
        <taxon>Bacteria</taxon>
        <taxon>Bacillati</taxon>
        <taxon>Actinomycetota</taxon>
        <taxon>Actinomycetes</taxon>
        <taxon>Kitasatosporales</taxon>
        <taxon>Streptomycetaceae</taxon>
        <taxon>Streptomyces</taxon>
    </lineage>
</organism>
<evidence type="ECO:0000256" key="1">
    <source>
        <dbReference type="SAM" id="MobiDB-lite"/>
    </source>
</evidence>
<dbReference type="RefSeq" id="WP_274047167.1">
    <property type="nucleotide sequence ID" value="NZ_JANCPR020000071.1"/>
</dbReference>
<evidence type="ECO:0000259" key="2">
    <source>
        <dbReference type="Pfam" id="PF04149"/>
    </source>
</evidence>
<comment type="caution">
    <text evidence="3">The sequence shown here is derived from an EMBL/GenBank/DDBJ whole genome shotgun (WGS) entry which is preliminary data.</text>
</comment>
<gene>
    <name evidence="3" type="ORF">NMN56_039855</name>
</gene>
<sequence>MLDLTWQKSSFSTNDPNGDCVELATGGHGVILLRESDLPCAVLCARPAVYARLLDRLKSGDPAFTLPGAAPQPRAPRP</sequence>
<protein>
    <submittedName>
        <fullName evidence="3">DUF397 domain-containing protein</fullName>
    </submittedName>
</protein>
<accession>A0ABT7AAD3</accession>
<reference evidence="3 4" key="1">
    <citation type="submission" date="2023-05" db="EMBL/GenBank/DDBJ databases">
        <title>Streptantibioticus silvisoli sp. nov., acidotolerant actinomycetes 1 from pine litter.</title>
        <authorList>
            <person name="Swiecimska M."/>
            <person name="Golinska P."/>
            <person name="Sangal V."/>
            <person name="Wachnowicz B."/>
            <person name="Goodfellow M."/>
        </authorList>
    </citation>
    <scope>NUCLEOTIDE SEQUENCE [LARGE SCALE GENOMIC DNA]</scope>
    <source>
        <strain evidence="3 4">DSM 42109</strain>
    </source>
</reference>
<feature type="region of interest" description="Disordered" evidence="1">
    <location>
        <begin position="59"/>
        <end position="78"/>
    </location>
</feature>
<feature type="domain" description="DUF397" evidence="2">
    <location>
        <begin position="4"/>
        <end position="58"/>
    </location>
</feature>
<dbReference type="InterPro" id="IPR007278">
    <property type="entry name" value="DUF397"/>
</dbReference>
<evidence type="ECO:0000313" key="4">
    <source>
        <dbReference type="Proteomes" id="UP001214441"/>
    </source>
</evidence>
<dbReference type="Proteomes" id="UP001214441">
    <property type="component" value="Unassembled WGS sequence"/>
</dbReference>
<dbReference type="Pfam" id="PF04149">
    <property type="entry name" value="DUF397"/>
    <property type="match status" value="1"/>
</dbReference>
<proteinExistence type="predicted"/>
<keyword evidence="4" id="KW-1185">Reference proteome</keyword>
<evidence type="ECO:0000313" key="3">
    <source>
        <dbReference type="EMBL" id="MDJ1138012.1"/>
    </source>
</evidence>
<name>A0ABT7AAD3_9ACTN</name>